<comment type="caution">
    <text evidence="8">The sequence shown here is derived from an EMBL/GenBank/DDBJ whole genome shotgun (WGS) entry which is preliminary data.</text>
</comment>
<dbReference type="InterPro" id="IPR008145">
    <property type="entry name" value="GK/Ca_channel_bsu"/>
</dbReference>
<comment type="pathway">
    <text evidence="2 6">Metabolic intermediate biosynthesis; 5-phospho-alpha-D-ribose 1-diphosphate biosynthesis; 5-phospho-alpha-D-ribose 1-diphosphate from D-ribose 5-phosphate (route II): step 3/3.</text>
</comment>
<evidence type="ECO:0000256" key="4">
    <source>
        <dbReference type="ARBA" id="ARBA00022741"/>
    </source>
</evidence>
<feature type="binding site" evidence="6">
    <location>
        <begin position="10"/>
        <end position="17"/>
    </location>
    <ligand>
        <name>ATP</name>
        <dbReference type="ChEBI" id="CHEBI:30616"/>
    </ligand>
</feature>
<evidence type="ECO:0000256" key="3">
    <source>
        <dbReference type="ARBA" id="ARBA00022679"/>
    </source>
</evidence>
<keyword evidence="5 6" id="KW-0067">ATP-binding</keyword>
<dbReference type="PANTHER" id="PTHR23117">
    <property type="entry name" value="GUANYLATE KINASE-RELATED"/>
    <property type="match status" value="1"/>
</dbReference>
<proteinExistence type="inferred from homology"/>
<accession>A0ABS6J8L5</accession>
<dbReference type="Gene3D" id="3.40.50.300">
    <property type="entry name" value="P-loop containing nucleotide triphosphate hydrolases"/>
    <property type="match status" value="1"/>
</dbReference>
<evidence type="ECO:0000256" key="6">
    <source>
        <dbReference type="HAMAP-Rule" id="MF_00836"/>
    </source>
</evidence>
<dbReference type="HAMAP" id="MF_00836">
    <property type="entry name" value="PhnN"/>
    <property type="match status" value="1"/>
</dbReference>
<evidence type="ECO:0000256" key="1">
    <source>
        <dbReference type="ARBA" id="ARBA00000373"/>
    </source>
</evidence>
<reference evidence="8 9" key="1">
    <citation type="submission" date="2021-06" db="EMBL/GenBank/DDBJ databases">
        <title>Rhodobacteraceae bacterium strain HSP-20.</title>
        <authorList>
            <person name="Chen W.-M."/>
        </authorList>
    </citation>
    <scope>NUCLEOTIDE SEQUENCE [LARGE SCALE GENOMIC DNA]</scope>
    <source>
        <strain evidence="8 9">HSP-20</strain>
    </source>
</reference>
<evidence type="ECO:0000256" key="2">
    <source>
        <dbReference type="ARBA" id="ARBA00005069"/>
    </source>
</evidence>
<comment type="similarity">
    <text evidence="6">Belongs to the ribose 1,5-bisphosphokinase family.</text>
</comment>
<dbReference type="NCBIfam" id="TIGR02322">
    <property type="entry name" value="phosphon_PhnN"/>
    <property type="match status" value="1"/>
</dbReference>
<name>A0ABS6J8L5_9RHOB</name>
<keyword evidence="4 6" id="KW-0547">Nucleotide-binding</keyword>
<sequence>MIGQLIAVVGPSGAGKDTLIDAARITRPDLLIVRRVITRPTESGGEDFEGVSEADFAARKKRGDFALDWRAHGLRYGLPALQISEHLAGRDVLFNGSRHALDAAAILFPHLRVIRVSAPSAVLRDRLLARGRETAEDIEARIARASYDVPAGLHVTDVVNGGTLADGTARFLAALQPVNA</sequence>
<organism evidence="8 9">
    <name type="scientific">Paragemmobacter amnigenus</name>
    <dbReference type="NCBI Taxonomy" id="2852097"/>
    <lineage>
        <taxon>Bacteria</taxon>
        <taxon>Pseudomonadati</taxon>
        <taxon>Pseudomonadota</taxon>
        <taxon>Alphaproteobacteria</taxon>
        <taxon>Rhodobacterales</taxon>
        <taxon>Paracoccaceae</taxon>
        <taxon>Paragemmobacter</taxon>
    </lineage>
</organism>
<gene>
    <name evidence="6 8" type="primary">phnN</name>
    <name evidence="8" type="ORF">GU927_019680</name>
</gene>
<dbReference type="PANTHER" id="PTHR23117:SF8">
    <property type="entry name" value="RIBOSE 1,5-BISPHOSPHATE PHOSPHOKINASE PHNN"/>
    <property type="match status" value="1"/>
</dbReference>
<protein>
    <recommendedName>
        <fullName evidence="6">Ribose 1,5-bisphosphate phosphokinase PhnN</fullName>
        <ecNumber evidence="6">2.7.4.23</ecNumber>
    </recommendedName>
    <alternativeName>
        <fullName evidence="6">Ribose 1,5-bisphosphokinase</fullName>
    </alternativeName>
</protein>
<dbReference type="SMART" id="SM00072">
    <property type="entry name" value="GuKc"/>
    <property type="match status" value="1"/>
</dbReference>
<dbReference type="InterPro" id="IPR027417">
    <property type="entry name" value="P-loop_NTPase"/>
</dbReference>
<evidence type="ECO:0000313" key="8">
    <source>
        <dbReference type="EMBL" id="MBU9700069.1"/>
    </source>
</evidence>
<dbReference type="SUPFAM" id="SSF52540">
    <property type="entry name" value="P-loop containing nucleoside triphosphate hydrolases"/>
    <property type="match status" value="1"/>
</dbReference>
<evidence type="ECO:0000259" key="7">
    <source>
        <dbReference type="SMART" id="SM00072"/>
    </source>
</evidence>
<evidence type="ECO:0000256" key="5">
    <source>
        <dbReference type="ARBA" id="ARBA00022840"/>
    </source>
</evidence>
<evidence type="ECO:0000313" key="9">
    <source>
        <dbReference type="Proteomes" id="UP000731907"/>
    </source>
</evidence>
<dbReference type="EC" id="2.7.4.23" evidence="6"/>
<comment type="function">
    <text evidence="6">Catalyzes the phosphorylation of ribose 1,5-bisphosphate to 5-phospho-D-ribosyl alpha-1-diphosphate (PRPP).</text>
</comment>
<feature type="domain" description="Guanylate kinase/L-type calcium channel beta subunit" evidence="7">
    <location>
        <begin position="2"/>
        <end position="179"/>
    </location>
</feature>
<keyword evidence="3 6" id="KW-0808">Transferase</keyword>
<dbReference type="InterPro" id="IPR012699">
    <property type="entry name" value="PhnN"/>
</dbReference>
<dbReference type="EMBL" id="JAAATX020000018">
    <property type="protein sequence ID" value="MBU9700069.1"/>
    <property type="molecule type" value="Genomic_DNA"/>
</dbReference>
<comment type="catalytic activity">
    <reaction evidence="1 6">
        <text>alpha-D-ribose 1,5-bisphosphate + ATP = 5-phospho-alpha-D-ribose 1-diphosphate + ADP</text>
        <dbReference type="Rhea" id="RHEA:20109"/>
        <dbReference type="ChEBI" id="CHEBI:30616"/>
        <dbReference type="ChEBI" id="CHEBI:58017"/>
        <dbReference type="ChEBI" id="CHEBI:68688"/>
        <dbReference type="ChEBI" id="CHEBI:456216"/>
        <dbReference type="EC" id="2.7.4.23"/>
    </reaction>
</comment>
<dbReference type="RefSeq" id="WP_161764124.1">
    <property type="nucleotide sequence ID" value="NZ_JAAATX020000018.1"/>
</dbReference>
<keyword evidence="9" id="KW-1185">Reference proteome</keyword>
<dbReference type="Proteomes" id="UP000731907">
    <property type="component" value="Unassembled WGS sequence"/>
</dbReference>